<dbReference type="Pfam" id="PF00916">
    <property type="entry name" value="Sulfate_transp"/>
    <property type="match status" value="1"/>
</dbReference>
<evidence type="ECO:0000256" key="4">
    <source>
        <dbReference type="ARBA" id="ARBA00023136"/>
    </source>
</evidence>
<dbReference type="SUPFAM" id="SSF52091">
    <property type="entry name" value="SpoIIaa-like"/>
    <property type="match status" value="1"/>
</dbReference>
<gene>
    <name evidence="8" type="ORF">CMV30_18945</name>
</gene>
<keyword evidence="2 6" id="KW-0812">Transmembrane</keyword>
<evidence type="ECO:0000256" key="5">
    <source>
        <dbReference type="SAM" id="MobiDB-lite"/>
    </source>
</evidence>
<feature type="transmembrane region" description="Helical" evidence="6">
    <location>
        <begin position="122"/>
        <end position="142"/>
    </location>
</feature>
<dbReference type="EMBL" id="CP023344">
    <property type="protein sequence ID" value="ATC65857.1"/>
    <property type="molecule type" value="Genomic_DNA"/>
</dbReference>
<dbReference type="PROSITE" id="PS50801">
    <property type="entry name" value="STAS"/>
    <property type="match status" value="1"/>
</dbReference>
<evidence type="ECO:0000256" key="3">
    <source>
        <dbReference type="ARBA" id="ARBA00022989"/>
    </source>
</evidence>
<dbReference type="InterPro" id="IPR001902">
    <property type="entry name" value="SLC26A/SulP_fam"/>
</dbReference>
<dbReference type="PANTHER" id="PTHR11814">
    <property type="entry name" value="SULFATE TRANSPORTER"/>
    <property type="match status" value="1"/>
</dbReference>
<evidence type="ECO:0000259" key="7">
    <source>
        <dbReference type="PROSITE" id="PS50801"/>
    </source>
</evidence>
<dbReference type="OrthoDB" id="9771198at2"/>
<feature type="transmembrane region" description="Helical" evidence="6">
    <location>
        <begin position="203"/>
        <end position="222"/>
    </location>
</feature>
<feature type="transmembrane region" description="Helical" evidence="6">
    <location>
        <begin position="410"/>
        <end position="441"/>
    </location>
</feature>
<dbReference type="AlphaFoldDB" id="A0A290QC79"/>
<feature type="transmembrane region" description="Helical" evidence="6">
    <location>
        <begin position="154"/>
        <end position="178"/>
    </location>
</feature>
<feature type="compositionally biased region" description="Basic and acidic residues" evidence="5">
    <location>
        <begin position="613"/>
        <end position="626"/>
    </location>
</feature>
<dbReference type="CDD" id="cd07042">
    <property type="entry name" value="STAS_SulP_like_sulfate_transporter"/>
    <property type="match status" value="1"/>
</dbReference>
<evidence type="ECO:0000256" key="1">
    <source>
        <dbReference type="ARBA" id="ARBA00004141"/>
    </source>
</evidence>
<feature type="transmembrane region" description="Helical" evidence="6">
    <location>
        <begin position="277"/>
        <end position="297"/>
    </location>
</feature>
<dbReference type="InterPro" id="IPR036513">
    <property type="entry name" value="STAS_dom_sf"/>
</dbReference>
<proteinExistence type="predicted"/>
<keyword evidence="9" id="KW-1185">Reference proteome</keyword>
<keyword evidence="4 6" id="KW-0472">Membrane</keyword>
<dbReference type="Pfam" id="PF01740">
    <property type="entry name" value="STAS"/>
    <property type="match status" value="1"/>
</dbReference>
<name>A0A290QC79_9BACT</name>
<evidence type="ECO:0000313" key="8">
    <source>
        <dbReference type="EMBL" id="ATC65857.1"/>
    </source>
</evidence>
<organism evidence="8 9">
    <name type="scientific">Nibricoccus aquaticus</name>
    <dbReference type="NCBI Taxonomy" id="2576891"/>
    <lineage>
        <taxon>Bacteria</taxon>
        <taxon>Pseudomonadati</taxon>
        <taxon>Verrucomicrobiota</taxon>
        <taxon>Opitutia</taxon>
        <taxon>Opitutales</taxon>
        <taxon>Opitutaceae</taxon>
        <taxon>Nibricoccus</taxon>
    </lineage>
</organism>
<comment type="subcellular location">
    <subcellularLocation>
        <location evidence="1">Membrane</location>
        <topology evidence="1">Multi-pass membrane protein</topology>
    </subcellularLocation>
</comment>
<dbReference type="InterPro" id="IPR002645">
    <property type="entry name" value="STAS_dom"/>
</dbReference>
<sequence length="626" mass="66989">MPTPENAAAAVDQLQRFSKRWVRERFPLGDELRTYNWVKLKADLIAGATVSLVSIPQAIGFALIVGLPPLMVIMSVIIGGFVAALFSSSRHLVFGPTNSISIILAATIYSMSDVGALSPAQITLLLALLIGAFQLIAGLTQLGKLTQFISRSVIIAYSTAVGLLLAAGQIPHLLGIVAGERGNFVDGLVHAAVSLAALDFNPYAALMGGATLLLFWAIEHFFPKLPAELFGLVFLSLFTKYGGLAQLGIHTIQDEGALAVAVPSFLGMPLESANPSVISPLLGAALAISLLGMLEAVSISKTLAAKSGQRLDSNQELVAMGLANVANSFYGAMPGSASFARSGANYHSGGRTQIAALSSSLMVLAALFFVAPLINFIPVPSLAAHLIRIGWKLVHRDQIRIALRATRSDAIVFTATIAAAFFLKLDTAIYVGIGASLILFLRKASAPSLVEYSFSDSGTLTELDDRKQRRNNAISIVHVEGELFFGAADLFQEQVRYLADDGDIRVVILRMKNARHLDATSVMSLLQLHEYLQKSGRHLLVSGINPDVEKVLRASGAWEKLGAENIFPAEANLTASTKKALLRASHLLQTTKADVRIFYDRKKQSEQGGDAKSFPDDKGKLEDYAI</sequence>
<feature type="transmembrane region" description="Helical" evidence="6">
    <location>
        <begin position="92"/>
        <end position="110"/>
    </location>
</feature>
<feature type="transmembrane region" description="Helical" evidence="6">
    <location>
        <begin position="317"/>
        <end position="340"/>
    </location>
</feature>
<feature type="transmembrane region" description="Helical" evidence="6">
    <location>
        <begin position="360"/>
        <end position="389"/>
    </location>
</feature>
<evidence type="ECO:0000256" key="2">
    <source>
        <dbReference type="ARBA" id="ARBA00022692"/>
    </source>
</evidence>
<dbReference type="InterPro" id="IPR011547">
    <property type="entry name" value="SLC26A/SulP_dom"/>
</dbReference>
<dbReference type="Gene3D" id="3.30.750.24">
    <property type="entry name" value="STAS domain"/>
    <property type="match status" value="1"/>
</dbReference>
<dbReference type="RefSeq" id="WP_096057486.1">
    <property type="nucleotide sequence ID" value="NZ_CP023344.1"/>
</dbReference>
<dbReference type="Proteomes" id="UP000217265">
    <property type="component" value="Chromosome"/>
</dbReference>
<keyword evidence="3 6" id="KW-1133">Transmembrane helix</keyword>
<dbReference type="KEGG" id="vbh:CMV30_18945"/>
<evidence type="ECO:0000313" key="9">
    <source>
        <dbReference type="Proteomes" id="UP000217265"/>
    </source>
</evidence>
<reference evidence="8 9" key="1">
    <citation type="submission" date="2017-09" db="EMBL/GenBank/DDBJ databases">
        <title>Complete genome sequence of Verrucomicrobial strain HZ-65, isolated from freshwater.</title>
        <authorList>
            <person name="Choi A."/>
        </authorList>
    </citation>
    <scope>NUCLEOTIDE SEQUENCE [LARGE SCALE GENOMIC DNA]</scope>
    <source>
        <strain evidence="8 9">HZ-65</strain>
    </source>
</reference>
<dbReference type="GO" id="GO:0055085">
    <property type="term" value="P:transmembrane transport"/>
    <property type="evidence" value="ECO:0007669"/>
    <property type="project" value="InterPro"/>
</dbReference>
<feature type="transmembrane region" description="Helical" evidence="6">
    <location>
        <begin position="229"/>
        <end position="249"/>
    </location>
</feature>
<feature type="region of interest" description="Disordered" evidence="5">
    <location>
        <begin position="603"/>
        <end position="626"/>
    </location>
</feature>
<accession>A0A290QC79</accession>
<feature type="domain" description="STAS" evidence="7">
    <location>
        <begin position="464"/>
        <end position="584"/>
    </location>
</feature>
<dbReference type="GO" id="GO:0016020">
    <property type="term" value="C:membrane"/>
    <property type="evidence" value="ECO:0007669"/>
    <property type="project" value="UniProtKB-SubCell"/>
</dbReference>
<feature type="transmembrane region" description="Helical" evidence="6">
    <location>
        <begin position="59"/>
        <end position="85"/>
    </location>
</feature>
<evidence type="ECO:0000256" key="6">
    <source>
        <dbReference type="SAM" id="Phobius"/>
    </source>
</evidence>
<protein>
    <submittedName>
        <fullName evidence="8">Sodium-independent anion transporter</fullName>
    </submittedName>
</protein>